<dbReference type="GO" id="GO:0016020">
    <property type="term" value="C:membrane"/>
    <property type="evidence" value="ECO:0007669"/>
    <property type="project" value="UniProtKB-SubCell"/>
</dbReference>
<evidence type="ECO:0000256" key="5">
    <source>
        <dbReference type="ARBA" id="ARBA00023136"/>
    </source>
</evidence>
<dbReference type="AlphaFoldDB" id="A0A7S1ZIS4"/>
<dbReference type="PANTHER" id="PTHR42893:SF46">
    <property type="entry name" value="PROTEIN DETOXIFICATION 44, CHLOROPLASTIC"/>
    <property type="match status" value="1"/>
</dbReference>
<reference evidence="7" key="1">
    <citation type="submission" date="2021-01" db="EMBL/GenBank/DDBJ databases">
        <authorList>
            <person name="Corre E."/>
            <person name="Pelletier E."/>
            <person name="Niang G."/>
            <person name="Scheremetjew M."/>
            <person name="Finn R."/>
            <person name="Kale V."/>
            <person name="Holt S."/>
            <person name="Cochrane G."/>
            <person name="Meng A."/>
            <person name="Brown T."/>
            <person name="Cohen L."/>
        </authorList>
    </citation>
    <scope>NUCLEOTIDE SEQUENCE</scope>
    <source>
        <strain evidence="7">Pop2</strain>
    </source>
</reference>
<evidence type="ECO:0008006" key="8">
    <source>
        <dbReference type="Google" id="ProtNLM"/>
    </source>
</evidence>
<evidence type="ECO:0000256" key="4">
    <source>
        <dbReference type="ARBA" id="ARBA00022989"/>
    </source>
</evidence>
<feature type="transmembrane region" description="Helical" evidence="6">
    <location>
        <begin position="104"/>
        <end position="127"/>
    </location>
</feature>
<comment type="subcellular location">
    <subcellularLocation>
        <location evidence="1">Membrane</location>
        <topology evidence="1">Multi-pass membrane protein</topology>
    </subcellularLocation>
</comment>
<keyword evidence="4 6" id="KW-1133">Transmembrane helix</keyword>
<gene>
    <name evidence="7" type="ORF">DBRI1063_LOCUS16164</name>
</gene>
<evidence type="ECO:0000313" key="7">
    <source>
        <dbReference type="EMBL" id="CAD9340226.1"/>
    </source>
</evidence>
<dbReference type="GO" id="GO:0042910">
    <property type="term" value="F:xenobiotic transmembrane transporter activity"/>
    <property type="evidence" value="ECO:0007669"/>
    <property type="project" value="InterPro"/>
</dbReference>
<keyword evidence="5 6" id="KW-0472">Membrane</keyword>
<dbReference type="PANTHER" id="PTHR42893">
    <property type="entry name" value="PROTEIN DETOXIFICATION 44, CHLOROPLASTIC-RELATED"/>
    <property type="match status" value="1"/>
</dbReference>
<evidence type="ECO:0000256" key="1">
    <source>
        <dbReference type="ARBA" id="ARBA00004141"/>
    </source>
</evidence>
<name>A0A7S1ZIS4_9STRA</name>
<dbReference type="InterPro" id="IPR002528">
    <property type="entry name" value="MATE_fam"/>
</dbReference>
<evidence type="ECO:0000256" key="6">
    <source>
        <dbReference type="SAM" id="Phobius"/>
    </source>
</evidence>
<sequence length="205" mass="21322">MAARSTGFEGSGASASVAAHQIAFQIWILCSFVCDALAAASQALVADALGGNKPDIARDVSRTVIGYSLGLGIALSVSLAVGTYGTDFLMDFFTTDVATRNALLPLLTVVVLAQPLNAFVFAADGILQGASQFTFQAKAMALSGSAAVGAFIGLEYLGMDNGIPPGTDTLVHVWYALVFLQLMRGLTSFLKIVDKEGPIELLKTP</sequence>
<accession>A0A7S1ZIS4</accession>
<protein>
    <recommendedName>
        <fullName evidence="8">Protein DETOXIFICATION</fullName>
    </recommendedName>
</protein>
<dbReference type="InterPro" id="IPR044644">
    <property type="entry name" value="DinF-like"/>
</dbReference>
<evidence type="ECO:0000256" key="3">
    <source>
        <dbReference type="ARBA" id="ARBA00022692"/>
    </source>
</evidence>
<dbReference type="GO" id="GO:0015297">
    <property type="term" value="F:antiporter activity"/>
    <property type="evidence" value="ECO:0007669"/>
    <property type="project" value="InterPro"/>
</dbReference>
<feature type="transmembrane region" description="Helical" evidence="6">
    <location>
        <begin position="64"/>
        <end position="84"/>
    </location>
</feature>
<proteinExistence type="inferred from homology"/>
<evidence type="ECO:0000256" key="2">
    <source>
        <dbReference type="ARBA" id="ARBA00010199"/>
    </source>
</evidence>
<keyword evidence="3 6" id="KW-0812">Transmembrane</keyword>
<dbReference type="Pfam" id="PF01554">
    <property type="entry name" value="MatE"/>
    <property type="match status" value="1"/>
</dbReference>
<dbReference type="EMBL" id="HBGN01025252">
    <property type="protein sequence ID" value="CAD9340226.1"/>
    <property type="molecule type" value="Transcribed_RNA"/>
</dbReference>
<organism evidence="7">
    <name type="scientific">Ditylum brightwellii</name>
    <dbReference type="NCBI Taxonomy" id="49249"/>
    <lineage>
        <taxon>Eukaryota</taxon>
        <taxon>Sar</taxon>
        <taxon>Stramenopiles</taxon>
        <taxon>Ochrophyta</taxon>
        <taxon>Bacillariophyta</taxon>
        <taxon>Mediophyceae</taxon>
        <taxon>Lithodesmiophycidae</taxon>
        <taxon>Lithodesmiales</taxon>
        <taxon>Lithodesmiaceae</taxon>
        <taxon>Ditylum</taxon>
    </lineage>
</organism>
<comment type="similarity">
    <text evidence="2">Belongs to the multi antimicrobial extrusion (MATE) (TC 2.A.66.1) family.</text>
</comment>